<dbReference type="GO" id="GO:0006310">
    <property type="term" value="P:DNA recombination"/>
    <property type="evidence" value="ECO:0007669"/>
    <property type="project" value="UniProtKB-KW"/>
</dbReference>
<evidence type="ECO:0000313" key="4">
    <source>
        <dbReference type="EMBL" id="SVC88317.1"/>
    </source>
</evidence>
<dbReference type="SUPFAM" id="SSF56349">
    <property type="entry name" value="DNA breaking-rejoining enzymes"/>
    <property type="match status" value="1"/>
</dbReference>
<dbReference type="PROSITE" id="PS51898">
    <property type="entry name" value="TYR_RECOMBINASE"/>
    <property type="match status" value="1"/>
</dbReference>
<dbReference type="GO" id="GO:0003677">
    <property type="term" value="F:DNA binding"/>
    <property type="evidence" value="ECO:0007669"/>
    <property type="project" value="UniProtKB-KW"/>
</dbReference>
<sequence length="239" mass="26648">MVSLPTTDGTRRRLRRTFPTRDEAEAFLGERGTPLFSLSADVTVADLLDGWQDWVRRKADAGQLAVSTVELYELCVRHLRTGLGVRRAVDVSVDELERFLACQSERLSGRYVVMQRNVLDQAYRWAQRNRLLTWNPAQLSTCPAQLDHKPGVALTALQAQRLLEASRGDRLHALWAVMLGVGLRPGEAMALTWPCVDLGSDPGVLHVRHYLRRGSDGVFLGAPKTAQSSRSLDMPTFVS</sequence>
<protein>
    <recommendedName>
        <fullName evidence="3">Tyr recombinase domain-containing protein</fullName>
    </recommendedName>
</protein>
<name>A0A382QTN8_9ZZZZ</name>
<accession>A0A382QTN8</accession>
<keyword evidence="1" id="KW-0238">DNA-binding</keyword>
<gene>
    <name evidence="4" type="ORF">METZ01_LOCUS341171</name>
</gene>
<dbReference type="InterPro" id="IPR013762">
    <property type="entry name" value="Integrase-like_cat_sf"/>
</dbReference>
<feature type="non-terminal residue" evidence="4">
    <location>
        <position position="239"/>
    </location>
</feature>
<evidence type="ECO:0000256" key="2">
    <source>
        <dbReference type="ARBA" id="ARBA00023172"/>
    </source>
</evidence>
<dbReference type="InterPro" id="IPR011010">
    <property type="entry name" value="DNA_brk_join_enz"/>
</dbReference>
<dbReference type="InterPro" id="IPR002104">
    <property type="entry name" value="Integrase_catalytic"/>
</dbReference>
<dbReference type="EMBL" id="UINC01116519">
    <property type="protein sequence ID" value="SVC88317.1"/>
    <property type="molecule type" value="Genomic_DNA"/>
</dbReference>
<evidence type="ECO:0000256" key="1">
    <source>
        <dbReference type="ARBA" id="ARBA00023125"/>
    </source>
</evidence>
<evidence type="ECO:0000259" key="3">
    <source>
        <dbReference type="PROSITE" id="PS51898"/>
    </source>
</evidence>
<reference evidence="4" key="1">
    <citation type="submission" date="2018-05" db="EMBL/GenBank/DDBJ databases">
        <authorList>
            <person name="Lanie J.A."/>
            <person name="Ng W.-L."/>
            <person name="Kazmierczak K.M."/>
            <person name="Andrzejewski T.M."/>
            <person name="Davidsen T.M."/>
            <person name="Wayne K.J."/>
            <person name="Tettelin H."/>
            <person name="Glass J.I."/>
            <person name="Rusch D."/>
            <person name="Podicherti R."/>
            <person name="Tsui H.-C.T."/>
            <person name="Winkler M.E."/>
        </authorList>
    </citation>
    <scope>NUCLEOTIDE SEQUENCE</scope>
</reference>
<dbReference type="AlphaFoldDB" id="A0A382QTN8"/>
<proteinExistence type="predicted"/>
<dbReference type="Gene3D" id="1.10.443.10">
    <property type="entry name" value="Intergrase catalytic core"/>
    <property type="match status" value="1"/>
</dbReference>
<keyword evidence="2" id="KW-0233">DNA recombination</keyword>
<feature type="domain" description="Tyr recombinase" evidence="3">
    <location>
        <begin position="149"/>
        <end position="239"/>
    </location>
</feature>
<dbReference type="InterPro" id="IPR010998">
    <property type="entry name" value="Integrase_recombinase_N"/>
</dbReference>
<organism evidence="4">
    <name type="scientific">marine metagenome</name>
    <dbReference type="NCBI Taxonomy" id="408172"/>
    <lineage>
        <taxon>unclassified sequences</taxon>
        <taxon>metagenomes</taxon>
        <taxon>ecological metagenomes</taxon>
    </lineage>
</organism>
<dbReference type="GO" id="GO:0015074">
    <property type="term" value="P:DNA integration"/>
    <property type="evidence" value="ECO:0007669"/>
    <property type="project" value="InterPro"/>
</dbReference>
<dbReference type="Gene3D" id="1.10.150.130">
    <property type="match status" value="1"/>
</dbReference>